<proteinExistence type="inferred from homology"/>
<dbReference type="KEGG" id="pvi:Cvib_0178"/>
<dbReference type="EMBL" id="CP000607">
    <property type="protein sequence ID" value="ABP36201.1"/>
    <property type="molecule type" value="Genomic_DNA"/>
</dbReference>
<dbReference type="InterPro" id="IPR029069">
    <property type="entry name" value="HotDog_dom_sf"/>
</dbReference>
<evidence type="ECO:0000313" key="3">
    <source>
        <dbReference type="EMBL" id="ABP36201.1"/>
    </source>
</evidence>
<dbReference type="Pfam" id="PF13279">
    <property type="entry name" value="4HBT_2"/>
    <property type="match status" value="1"/>
</dbReference>
<dbReference type="SUPFAM" id="SSF54637">
    <property type="entry name" value="Thioesterase/thiol ester dehydrase-isomerase"/>
    <property type="match status" value="1"/>
</dbReference>
<organism evidence="3">
    <name type="scientific">Chlorobium phaeovibrioides (strain DSM 265 / 1930)</name>
    <name type="common">Prosthecochloris vibrioformis (strain DSM 265)</name>
    <dbReference type="NCBI Taxonomy" id="290318"/>
    <lineage>
        <taxon>Bacteria</taxon>
        <taxon>Pseudomonadati</taxon>
        <taxon>Chlorobiota</taxon>
        <taxon>Chlorobiia</taxon>
        <taxon>Chlorobiales</taxon>
        <taxon>Chlorobiaceae</taxon>
        <taxon>Chlorobium/Pelodictyon group</taxon>
        <taxon>Chlorobium</taxon>
    </lineage>
</organism>
<evidence type="ECO:0000256" key="1">
    <source>
        <dbReference type="ARBA" id="ARBA00005953"/>
    </source>
</evidence>
<sequence>MSVPNFWGFCGDLVLCFLKGIFGTGEFEMMDGYQFEIEMGVRDYECDMQGIVNNSVYQNYLEHARHEFLKVVGADFGEYAKKGINLVVVRAELDYRFSLQSGDRFAVGLNLARESVLRFAFYQDIFRLPCRKPVLRAKIIGTALNGSGRPEIPAALVSLLDGGAGEAVEETKE</sequence>
<name>A4SCJ2_CHLPM</name>
<dbReference type="STRING" id="290318.Cvib_0178"/>
<reference evidence="3" key="1">
    <citation type="submission" date="2007-03" db="EMBL/GenBank/DDBJ databases">
        <title>Complete sequence of Prosthecochloris vibrioformis DSM 265.</title>
        <authorList>
            <consortium name="US DOE Joint Genome Institute"/>
            <person name="Copeland A."/>
            <person name="Lucas S."/>
            <person name="Lapidus A."/>
            <person name="Barry K."/>
            <person name="Detter J.C."/>
            <person name="Glavina del Rio T."/>
            <person name="Hammon N."/>
            <person name="Israni S."/>
            <person name="Pitluck S."/>
            <person name="Schmutz J."/>
            <person name="Larimer F."/>
            <person name="Land M."/>
            <person name="Hauser L."/>
            <person name="Mikhailova N."/>
            <person name="Li T."/>
            <person name="Overmann J."/>
            <person name="Schuster S.C."/>
            <person name="Bryant D.A."/>
            <person name="Richardson P."/>
        </authorList>
    </citation>
    <scope>NUCLEOTIDE SEQUENCE [LARGE SCALE GENOMIC DNA]</scope>
    <source>
        <strain evidence="3">DSM 265</strain>
    </source>
</reference>
<comment type="similarity">
    <text evidence="1">Belongs to the 4-hydroxybenzoyl-CoA thioesterase family.</text>
</comment>
<dbReference type="PANTHER" id="PTHR31793:SF27">
    <property type="entry name" value="NOVEL THIOESTERASE SUPERFAMILY DOMAIN AND SAPOSIN A-TYPE DOMAIN CONTAINING PROTEIN (0610012H03RIK)"/>
    <property type="match status" value="1"/>
</dbReference>
<gene>
    <name evidence="3" type="ordered locus">Cvib_0178</name>
</gene>
<dbReference type="CDD" id="cd00586">
    <property type="entry name" value="4HBT"/>
    <property type="match status" value="1"/>
</dbReference>
<protein>
    <submittedName>
        <fullName evidence="3">Thioesterase superfamily protein</fullName>
    </submittedName>
</protein>
<dbReference type="InterPro" id="IPR050563">
    <property type="entry name" value="4-hydroxybenzoyl-CoA_TE"/>
</dbReference>
<dbReference type="Gene3D" id="3.10.129.10">
    <property type="entry name" value="Hotdog Thioesterase"/>
    <property type="match status" value="1"/>
</dbReference>
<dbReference type="PANTHER" id="PTHR31793">
    <property type="entry name" value="4-HYDROXYBENZOYL-COA THIOESTERASE FAMILY MEMBER"/>
    <property type="match status" value="1"/>
</dbReference>
<accession>A4SCJ2</accession>
<evidence type="ECO:0000256" key="2">
    <source>
        <dbReference type="ARBA" id="ARBA00022801"/>
    </source>
</evidence>
<dbReference type="eggNOG" id="COG0824">
    <property type="taxonomic scope" value="Bacteria"/>
</dbReference>
<dbReference type="GO" id="GO:0047617">
    <property type="term" value="F:fatty acyl-CoA hydrolase activity"/>
    <property type="evidence" value="ECO:0007669"/>
    <property type="project" value="TreeGrafter"/>
</dbReference>
<keyword evidence="2" id="KW-0378">Hydrolase</keyword>
<dbReference type="HOGENOM" id="CLU_101141_7_3_10"/>
<dbReference type="AlphaFoldDB" id="A4SCJ2"/>